<evidence type="ECO:0000313" key="1">
    <source>
        <dbReference type="EMBL" id="MDN5213493.1"/>
    </source>
</evidence>
<evidence type="ECO:0000313" key="2">
    <source>
        <dbReference type="Proteomes" id="UP001172083"/>
    </source>
</evidence>
<keyword evidence="2" id="KW-1185">Reference proteome</keyword>
<accession>A0ABT8L6W5</accession>
<organism evidence="1 2">
    <name type="scientific">Agaribacillus aureus</name>
    <dbReference type="NCBI Taxonomy" id="3051825"/>
    <lineage>
        <taxon>Bacteria</taxon>
        <taxon>Pseudomonadati</taxon>
        <taxon>Bacteroidota</taxon>
        <taxon>Cytophagia</taxon>
        <taxon>Cytophagales</taxon>
        <taxon>Splendidivirgaceae</taxon>
        <taxon>Agaribacillus</taxon>
    </lineage>
</organism>
<proteinExistence type="predicted"/>
<reference evidence="1" key="1">
    <citation type="submission" date="2023-06" db="EMBL/GenBank/DDBJ databases">
        <title>Genomic of Agaribacillus aureum.</title>
        <authorList>
            <person name="Wang G."/>
        </authorList>
    </citation>
    <scope>NUCLEOTIDE SEQUENCE</scope>
    <source>
        <strain evidence="1">BMA12</strain>
    </source>
</reference>
<protein>
    <submittedName>
        <fullName evidence="1">Uncharacterized protein</fullName>
    </submittedName>
</protein>
<dbReference type="Proteomes" id="UP001172083">
    <property type="component" value="Unassembled WGS sequence"/>
</dbReference>
<sequence>MNQEELFGRLMKNQISRDEFECLLKGMDDENILAVYETYLKSQFEKEVNEYFEKRKHRSKI</sequence>
<gene>
    <name evidence="1" type="ORF">QQ020_15590</name>
</gene>
<dbReference type="RefSeq" id="WP_346758831.1">
    <property type="nucleotide sequence ID" value="NZ_JAUJEB010000003.1"/>
</dbReference>
<name>A0ABT8L6W5_9BACT</name>
<dbReference type="EMBL" id="JAUJEB010000003">
    <property type="protein sequence ID" value="MDN5213493.1"/>
    <property type="molecule type" value="Genomic_DNA"/>
</dbReference>
<comment type="caution">
    <text evidence="1">The sequence shown here is derived from an EMBL/GenBank/DDBJ whole genome shotgun (WGS) entry which is preliminary data.</text>
</comment>